<evidence type="ECO:0000313" key="5">
    <source>
        <dbReference type="EMBL" id="RNL49033.1"/>
    </source>
</evidence>
<feature type="domain" description="HD-GYP" evidence="4">
    <location>
        <begin position="311"/>
        <end position="506"/>
    </location>
</feature>
<dbReference type="InterPro" id="IPR011006">
    <property type="entry name" value="CheY-like_superfamily"/>
</dbReference>
<dbReference type="SUPFAM" id="SSF55781">
    <property type="entry name" value="GAF domain-like"/>
    <property type="match status" value="1"/>
</dbReference>
<reference evidence="6" key="1">
    <citation type="submission" date="2018-05" db="EMBL/GenBank/DDBJ databases">
        <title>Genome Sequencing of selected type strains of the family Eggerthellaceae.</title>
        <authorList>
            <person name="Danylec N."/>
            <person name="Stoll D.A."/>
            <person name="Doetsch A."/>
            <person name="Huch M."/>
        </authorList>
    </citation>
    <scope>NUCLEOTIDE SEQUENCE [LARGE SCALE GENOMIC DNA]</scope>
    <source>
        <strain evidence="6">DSM 16106</strain>
    </source>
</reference>
<organism evidence="5 6">
    <name type="scientific">Paraeggerthella hongkongensis</name>
    <dbReference type="NCBI Taxonomy" id="230658"/>
    <lineage>
        <taxon>Bacteria</taxon>
        <taxon>Bacillati</taxon>
        <taxon>Actinomycetota</taxon>
        <taxon>Coriobacteriia</taxon>
        <taxon>Eggerthellales</taxon>
        <taxon>Eggerthellaceae</taxon>
        <taxon>Paraeggerthella</taxon>
    </lineage>
</organism>
<dbReference type="InterPro" id="IPR006674">
    <property type="entry name" value="HD_domain"/>
</dbReference>
<name>A0A3N0BLX6_9ACTN</name>
<dbReference type="PROSITE" id="PS51832">
    <property type="entry name" value="HD_GYP"/>
    <property type="match status" value="1"/>
</dbReference>
<keyword evidence="1" id="KW-0597">Phosphoprotein</keyword>
<dbReference type="PANTHER" id="PTHR45228">
    <property type="entry name" value="CYCLIC DI-GMP PHOSPHODIESTERASE TM_0186-RELATED"/>
    <property type="match status" value="1"/>
</dbReference>
<dbReference type="InterPro" id="IPR001789">
    <property type="entry name" value="Sig_transdc_resp-reg_receiver"/>
</dbReference>
<dbReference type="Gene3D" id="1.10.3210.10">
    <property type="entry name" value="Hypothetical protein af1432"/>
    <property type="match status" value="1"/>
</dbReference>
<dbReference type="CDD" id="cd00077">
    <property type="entry name" value="HDc"/>
    <property type="match status" value="1"/>
</dbReference>
<dbReference type="SUPFAM" id="SSF52172">
    <property type="entry name" value="CheY-like"/>
    <property type="match status" value="1"/>
</dbReference>
<dbReference type="InterPro" id="IPR006675">
    <property type="entry name" value="HDIG_dom"/>
</dbReference>
<sequence length="506" mass="57014">MRKRRSREVSEEYRIMVVDDEEGIIDTVVAMVNRSGYWCKGFTNPLEALEELEREHYDLLILDYFMQSIHGDEVVERIRKTDYELYILLLTGHKELAPPVSTLKSLAIQAYCEKSDRTDQLQLLVESGVKSISQMRTIKQFQEGLNSILGAVPKIYQLQPIGNILEEILRQILPLVNGEDAFILIDELPESFDPAAGAGSQERKSIFCGIGAYRGSVDSFTNLLDHDLMEAVGRARTDCALLHAPEGVVLPLCDEQKRSLGVIYARNVSSEYGIKLLEIYAHQAASSISNAFLHSLVNIKNEELHDTYAQLKQRYMDTVEVLRLAVDAKDEYTRGHSDRVAALAVEIGRAYGFDADALEELRVAGLFHDIGKIGTADDILLKTDTLDDVEYEEIKRHPMKGAMILSAVSMFESIVPVIRHHHERYDGRGYPDGIAGQDIELNARIIAVADAFDAMTSDRQYRAHLSFEDAVQQLRDGAGTQFDPSVVDCMLRLIETQPRILRIVRR</sequence>
<feature type="domain" description="Response regulatory" evidence="2">
    <location>
        <begin position="14"/>
        <end position="129"/>
    </location>
</feature>
<dbReference type="NCBIfam" id="TIGR00277">
    <property type="entry name" value="HDIG"/>
    <property type="match status" value="1"/>
</dbReference>
<dbReference type="InterPro" id="IPR037522">
    <property type="entry name" value="HD_GYP_dom"/>
</dbReference>
<dbReference type="GO" id="GO:0000160">
    <property type="term" value="P:phosphorelay signal transduction system"/>
    <property type="evidence" value="ECO:0007669"/>
    <property type="project" value="InterPro"/>
</dbReference>
<feature type="domain" description="HD" evidence="3">
    <location>
        <begin position="333"/>
        <end position="455"/>
    </location>
</feature>
<evidence type="ECO:0000259" key="2">
    <source>
        <dbReference type="PROSITE" id="PS50110"/>
    </source>
</evidence>
<evidence type="ECO:0000259" key="3">
    <source>
        <dbReference type="PROSITE" id="PS51831"/>
    </source>
</evidence>
<dbReference type="EMBL" id="QICD01000001">
    <property type="protein sequence ID" value="RNL49033.1"/>
    <property type="molecule type" value="Genomic_DNA"/>
</dbReference>
<gene>
    <name evidence="5" type="ORF">DMP08_00835</name>
</gene>
<dbReference type="AlphaFoldDB" id="A0A3N0BLX6"/>
<dbReference type="Proteomes" id="UP000278632">
    <property type="component" value="Unassembled WGS sequence"/>
</dbReference>
<accession>A0A3N0BLX6</accession>
<dbReference type="Gene3D" id="3.40.50.2300">
    <property type="match status" value="1"/>
</dbReference>
<keyword evidence="6" id="KW-1185">Reference proteome</keyword>
<dbReference type="InterPro" id="IPR003607">
    <property type="entry name" value="HD/PDEase_dom"/>
</dbReference>
<dbReference type="CDD" id="cd00156">
    <property type="entry name" value="REC"/>
    <property type="match status" value="1"/>
</dbReference>
<evidence type="ECO:0000259" key="4">
    <source>
        <dbReference type="PROSITE" id="PS51832"/>
    </source>
</evidence>
<dbReference type="Pfam" id="PF13487">
    <property type="entry name" value="HD_5"/>
    <property type="match status" value="1"/>
</dbReference>
<feature type="modified residue" description="4-aspartylphosphate" evidence="1">
    <location>
        <position position="63"/>
    </location>
</feature>
<protein>
    <submittedName>
        <fullName evidence="5">Two-component system response regulator</fullName>
    </submittedName>
</protein>
<dbReference type="PROSITE" id="PS51831">
    <property type="entry name" value="HD"/>
    <property type="match status" value="1"/>
</dbReference>
<dbReference type="SUPFAM" id="SSF109604">
    <property type="entry name" value="HD-domain/PDEase-like"/>
    <property type="match status" value="1"/>
</dbReference>
<dbReference type="Pfam" id="PF00072">
    <property type="entry name" value="Response_reg"/>
    <property type="match status" value="1"/>
</dbReference>
<dbReference type="Pfam" id="PF11849">
    <property type="entry name" value="DUF3369"/>
    <property type="match status" value="1"/>
</dbReference>
<proteinExistence type="predicted"/>
<dbReference type="InterPro" id="IPR021800">
    <property type="entry name" value="DUF3369"/>
</dbReference>
<dbReference type="PROSITE" id="PS50110">
    <property type="entry name" value="RESPONSE_REGULATORY"/>
    <property type="match status" value="1"/>
</dbReference>
<evidence type="ECO:0000256" key="1">
    <source>
        <dbReference type="PROSITE-ProRule" id="PRU00169"/>
    </source>
</evidence>
<evidence type="ECO:0000313" key="6">
    <source>
        <dbReference type="Proteomes" id="UP000278632"/>
    </source>
</evidence>
<dbReference type="OrthoDB" id="9802066at2"/>
<dbReference type="PANTHER" id="PTHR45228:SF4">
    <property type="entry name" value="LIPOPROTEIN"/>
    <property type="match status" value="1"/>
</dbReference>
<dbReference type="SMART" id="SM00448">
    <property type="entry name" value="REC"/>
    <property type="match status" value="1"/>
</dbReference>
<dbReference type="SMART" id="SM00471">
    <property type="entry name" value="HDc"/>
    <property type="match status" value="1"/>
</dbReference>
<dbReference type="InterPro" id="IPR052020">
    <property type="entry name" value="Cyclic_di-GMP/3'3'-cGAMP_PDE"/>
</dbReference>
<comment type="caution">
    <text evidence="5">The sequence shown here is derived from an EMBL/GenBank/DDBJ whole genome shotgun (WGS) entry which is preliminary data.</text>
</comment>